<keyword evidence="5" id="KW-1185">Reference proteome</keyword>
<dbReference type="AlphaFoldDB" id="A0A0U1LXM9"/>
<accession>A0A0U1LXM9</accession>
<dbReference type="Gene3D" id="1.10.287.110">
    <property type="entry name" value="DnaJ domain"/>
    <property type="match status" value="1"/>
</dbReference>
<dbReference type="PANTHER" id="PTHR44157">
    <property type="entry name" value="DNAJ HOMOLOG SUBFAMILY C MEMBER 11"/>
    <property type="match status" value="1"/>
</dbReference>
<dbReference type="InterPro" id="IPR052243">
    <property type="entry name" value="Mito_inner_membrane_organizer"/>
</dbReference>
<dbReference type="EMBL" id="CVMT01000003">
    <property type="protein sequence ID" value="CRG87431.1"/>
    <property type="molecule type" value="Genomic_DNA"/>
</dbReference>
<evidence type="ECO:0000256" key="1">
    <source>
        <dbReference type="ARBA" id="ARBA00023186"/>
    </source>
</evidence>
<dbReference type="InterPro" id="IPR024586">
    <property type="entry name" value="DnaJ-like_C11_C"/>
</dbReference>
<dbReference type="Pfam" id="PF11875">
    <property type="entry name" value="DnaJ-like_C11_C"/>
    <property type="match status" value="1"/>
</dbReference>
<feature type="region of interest" description="Disordered" evidence="2">
    <location>
        <begin position="1"/>
        <end position="36"/>
    </location>
</feature>
<dbReference type="PROSITE" id="PS00636">
    <property type="entry name" value="DNAJ_1"/>
    <property type="match status" value="1"/>
</dbReference>
<dbReference type="PANTHER" id="PTHR44157:SF1">
    <property type="entry name" value="DNAJ HOMOLOG SUBFAMILY C MEMBER 11"/>
    <property type="match status" value="1"/>
</dbReference>
<feature type="domain" description="J" evidence="3">
    <location>
        <begin position="47"/>
        <end position="116"/>
    </location>
</feature>
<dbReference type="InterPro" id="IPR018253">
    <property type="entry name" value="DnaJ_domain_CS"/>
</dbReference>
<dbReference type="PROSITE" id="PS50076">
    <property type="entry name" value="DNAJ_2"/>
    <property type="match status" value="1"/>
</dbReference>
<dbReference type="PRINTS" id="PR00625">
    <property type="entry name" value="JDOMAIN"/>
</dbReference>
<reference evidence="4 5" key="1">
    <citation type="submission" date="2015-04" db="EMBL/GenBank/DDBJ databases">
        <authorList>
            <person name="Syromyatnikov M.Y."/>
            <person name="Popov V.N."/>
        </authorList>
    </citation>
    <scope>NUCLEOTIDE SEQUENCE [LARGE SCALE GENOMIC DNA]</scope>
    <source>
        <strain evidence="4">WF-38-12</strain>
    </source>
</reference>
<dbReference type="GO" id="GO:0005739">
    <property type="term" value="C:mitochondrion"/>
    <property type="evidence" value="ECO:0007669"/>
    <property type="project" value="GOC"/>
</dbReference>
<feature type="region of interest" description="Disordered" evidence="2">
    <location>
        <begin position="227"/>
        <end position="259"/>
    </location>
</feature>
<proteinExistence type="predicted"/>
<dbReference type="InterPro" id="IPR036869">
    <property type="entry name" value="J_dom_sf"/>
</dbReference>
<dbReference type="STRING" id="28573.A0A0U1LXM9"/>
<protein>
    <submittedName>
        <fullName evidence="4">DnaJ homolog subfamily C member 11 homolog</fullName>
    </submittedName>
</protein>
<organism evidence="4 5">
    <name type="scientific">Talaromyces islandicus</name>
    <name type="common">Penicillium islandicum</name>
    <dbReference type="NCBI Taxonomy" id="28573"/>
    <lineage>
        <taxon>Eukaryota</taxon>
        <taxon>Fungi</taxon>
        <taxon>Dikarya</taxon>
        <taxon>Ascomycota</taxon>
        <taxon>Pezizomycotina</taxon>
        <taxon>Eurotiomycetes</taxon>
        <taxon>Eurotiomycetidae</taxon>
        <taxon>Eurotiales</taxon>
        <taxon>Trichocomaceae</taxon>
        <taxon>Talaromyces</taxon>
        <taxon>Talaromyces sect. Islandici</taxon>
    </lineage>
</organism>
<dbReference type="SUPFAM" id="SSF46565">
    <property type="entry name" value="Chaperone J-domain"/>
    <property type="match status" value="1"/>
</dbReference>
<dbReference type="Proteomes" id="UP000054383">
    <property type="component" value="Unassembled WGS sequence"/>
</dbReference>
<dbReference type="Pfam" id="PF00226">
    <property type="entry name" value="DnaJ"/>
    <property type="match status" value="1"/>
</dbReference>
<dbReference type="OrthoDB" id="666364at2759"/>
<dbReference type="SMART" id="SM00271">
    <property type="entry name" value="DnaJ"/>
    <property type="match status" value="1"/>
</dbReference>
<dbReference type="OMA" id="IWYTYHG"/>
<sequence length="768" mass="85402">MASQPNRNAQGAAAHDRNLGIEEGGGGGGEDDFDFEMELDDYPDEIDYYSVLGLSRNPPPTDSQLRSAYHNLTLSFHPDKQPAHLVETAKAQFSRVQEAYEVLSDPKKRIVYDLEGAAAVRREWGSRGLMSRRVADDDNDKQLGPKAMAPEEFKQWFLKKMQTKERKMIHELVSGKGTITIGLDASSMLSPGEEEGGVYISVPEVRPNRAGVSYSFTTPLPDISSLWSSSSDGLEVSDEESDQGKQKRAESDNSPEVTFNAEISGTLRATQRKVAYLEDGIEKTTKIPDTPVIVPATLNLGASFRHTLSNIGLRTGAQPNPWSWLENATVGGQVRVFPHQMLSIYVLKGVSPFPFARQISVAASATVAHPRQTLPILGLSANRRFGTNSFGTMSFSTGTIFWPEPIKGLLGSFFSLFVNPPEISIVSQDPSTLSIKYACLPEVISASEAKQFGLPLPPPKRESWHCELDASPVGVGLSLSYGRTIFGEKLEDPPLSEWNLDGYHPTVVPKSFRGVRIEADAALSLHGIAWNITAHRKISSFSSIGLGVGLRDQHGLTMSLSWRRLGQSIKVPIVICPIDLADAQLSFWAVMVPWLTYVGLEFTVIRPRERRRRLEALKRRHRRLKAKVPAHRAESAQQIEMMTELVQRRQHRERVDGGLFIERAEYGHMPLEKTKTKPKKKKNTGIDSDLAEQSVVDVTIPVAALVEKHQLVISKETTRFQITGFYDPAPLLPKTLKVWYTFGNQRHYAEVNDGQDLFCPRREDLVDV</sequence>
<evidence type="ECO:0000259" key="3">
    <source>
        <dbReference type="PROSITE" id="PS50076"/>
    </source>
</evidence>
<evidence type="ECO:0000256" key="2">
    <source>
        <dbReference type="SAM" id="MobiDB-lite"/>
    </source>
</evidence>
<gene>
    <name evidence="4" type="ORF">PISL3812_04448</name>
</gene>
<dbReference type="GO" id="GO:0042407">
    <property type="term" value="P:cristae formation"/>
    <property type="evidence" value="ECO:0007669"/>
    <property type="project" value="TreeGrafter"/>
</dbReference>
<name>A0A0U1LXM9_TALIS</name>
<evidence type="ECO:0000313" key="5">
    <source>
        <dbReference type="Proteomes" id="UP000054383"/>
    </source>
</evidence>
<dbReference type="InterPro" id="IPR001623">
    <property type="entry name" value="DnaJ_domain"/>
</dbReference>
<keyword evidence="1" id="KW-0143">Chaperone</keyword>
<dbReference type="CDD" id="cd06257">
    <property type="entry name" value="DnaJ"/>
    <property type="match status" value="1"/>
</dbReference>
<feature type="compositionally biased region" description="Basic and acidic residues" evidence="2">
    <location>
        <begin position="242"/>
        <end position="251"/>
    </location>
</feature>
<evidence type="ECO:0000313" key="4">
    <source>
        <dbReference type="EMBL" id="CRG87431.1"/>
    </source>
</evidence>